<evidence type="ECO:0000313" key="4">
    <source>
        <dbReference type="Proteomes" id="UP000310158"/>
    </source>
</evidence>
<dbReference type="AlphaFoldDB" id="A0A4S4LWE1"/>
<organism evidence="3 4">
    <name type="scientific">Bondarzewia mesenterica</name>
    <dbReference type="NCBI Taxonomy" id="1095465"/>
    <lineage>
        <taxon>Eukaryota</taxon>
        <taxon>Fungi</taxon>
        <taxon>Dikarya</taxon>
        <taxon>Basidiomycota</taxon>
        <taxon>Agaricomycotina</taxon>
        <taxon>Agaricomycetes</taxon>
        <taxon>Russulales</taxon>
        <taxon>Bondarzewiaceae</taxon>
        <taxon>Bondarzewia</taxon>
    </lineage>
</organism>
<feature type="region of interest" description="Disordered" evidence="1">
    <location>
        <begin position="1"/>
        <end position="30"/>
    </location>
</feature>
<evidence type="ECO:0000313" key="3">
    <source>
        <dbReference type="EMBL" id="THH14650.1"/>
    </source>
</evidence>
<sequence length="326" mass="36388">MAAPVLISSNSPTHDSELVPRDANPPFDSESADTIIRPDIILRSFDCVDFHVHKVVLALASPFFKDMFSLPQAKGISSTQADAYEHKNGMLVVRMAEDSRTLELLLGFCYPMPNPSLEDFDDTMRAFRAAEKLQVDIVLQAAKSKLSDYAEEHPERVFAIAWTFKIKDLVLIAARHSLRNQFVEGPVLEEFSDLPAAAFIALFKYRRSCVSQASNLTVQHRWVTNVDLSGLSNPIARHCKSCGGKSAHFAGGSRTVHVPLWWWDYNDAVRSALEKTPCESTATSLDLISASLKKVAECSYCNQGAHSALHRYAQGWLWRSIKPYSK</sequence>
<dbReference type="InterPro" id="IPR011333">
    <property type="entry name" value="SKP1/BTB/POZ_sf"/>
</dbReference>
<name>A0A4S4LWE1_9AGAM</name>
<dbReference type="SUPFAM" id="SSF54695">
    <property type="entry name" value="POZ domain"/>
    <property type="match status" value="1"/>
</dbReference>
<dbReference type="SMART" id="SM00225">
    <property type="entry name" value="BTB"/>
    <property type="match status" value="1"/>
</dbReference>
<comment type="caution">
    <text evidence="3">The sequence shown here is derived from an EMBL/GenBank/DDBJ whole genome shotgun (WGS) entry which is preliminary data.</text>
</comment>
<dbReference type="PROSITE" id="PS50097">
    <property type="entry name" value="BTB"/>
    <property type="match status" value="1"/>
</dbReference>
<dbReference type="CDD" id="cd18186">
    <property type="entry name" value="BTB_POZ_ZBTB_KLHL-like"/>
    <property type="match status" value="1"/>
</dbReference>
<reference evidence="3 4" key="1">
    <citation type="submission" date="2019-02" db="EMBL/GenBank/DDBJ databases">
        <title>Genome sequencing of the rare red list fungi Bondarzewia mesenterica.</title>
        <authorList>
            <person name="Buettner E."/>
            <person name="Kellner H."/>
        </authorList>
    </citation>
    <scope>NUCLEOTIDE SEQUENCE [LARGE SCALE GENOMIC DNA]</scope>
    <source>
        <strain evidence="3 4">DSM 108281</strain>
    </source>
</reference>
<accession>A0A4S4LWE1</accession>
<protein>
    <recommendedName>
        <fullName evidence="2">BTB domain-containing protein</fullName>
    </recommendedName>
</protein>
<dbReference type="EMBL" id="SGPL01000260">
    <property type="protein sequence ID" value="THH14650.1"/>
    <property type="molecule type" value="Genomic_DNA"/>
</dbReference>
<gene>
    <name evidence="3" type="ORF">EW146_g5709</name>
</gene>
<dbReference type="Proteomes" id="UP000310158">
    <property type="component" value="Unassembled WGS sequence"/>
</dbReference>
<keyword evidence="4" id="KW-1185">Reference proteome</keyword>
<dbReference type="Pfam" id="PF00651">
    <property type="entry name" value="BTB"/>
    <property type="match status" value="1"/>
</dbReference>
<evidence type="ECO:0000259" key="2">
    <source>
        <dbReference type="PROSITE" id="PS50097"/>
    </source>
</evidence>
<dbReference type="OrthoDB" id="6359816at2759"/>
<dbReference type="Gene3D" id="3.30.710.10">
    <property type="entry name" value="Potassium Channel Kv1.1, Chain A"/>
    <property type="match status" value="1"/>
</dbReference>
<proteinExistence type="predicted"/>
<feature type="domain" description="BTB" evidence="2">
    <location>
        <begin position="38"/>
        <end position="110"/>
    </location>
</feature>
<dbReference type="InterPro" id="IPR000210">
    <property type="entry name" value="BTB/POZ_dom"/>
</dbReference>
<evidence type="ECO:0000256" key="1">
    <source>
        <dbReference type="SAM" id="MobiDB-lite"/>
    </source>
</evidence>